<evidence type="ECO:0000259" key="6">
    <source>
        <dbReference type="Pfam" id="PF25020"/>
    </source>
</evidence>
<reference evidence="8 9" key="1">
    <citation type="submission" date="2022-03" db="EMBL/GenBank/DDBJ databases">
        <title>Genomic Encyclopedia of Type Strains, Phase III (KMG-III): the genomes of soil and plant-associated and newly described type strains.</title>
        <authorList>
            <person name="Whitman W."/>
        </authorList>
    </citation>
    <scope>NUCLEOTIDE SEQUENCE [LARGE SCALE GENOMIC DNA]</scope>
    <source>
        <strain evidence="8 9">BSker1</strain>
    </source>
</reference>
<evidence type="ECO:0000256" key="3">
    <source>
        <dbReference type="ARBA" id="ARBA00023157"/>
    </source>
</evidence>
<dbReference type="InterPro" id="IPR022385">
    <property type="entry name" value="Rhs_assc_core"/>
</dbReference>
<keyword evidence="2" id="KW-0677">Repeat</keyword>
<dbReference type="Pfam" id="PF09136">
    <property type="entry name" value="Glucodextran_B"/>
    <property type="match status" value="1"/>
</dbReference>
<dbReference type="Pfam" id="PF17936">
    <property type="entry name" value="Big_6"/>
    <property type="match status" value="1"/>
</dbReference>
<keyword evidence="9" id="KW-1185">Reference proteome</keyword>
<dbReference type="RefSeq" id="WP_253447141.1">
    <property type="nucleotide sequence ID" value="NZ_JALJYF010000001.1"/>
</dbReference>
<dbReference type="InterPro" id="IPR041498">
    <property type="entry name" value="Big_6"/>
</dbReference>
<dbReference type="Gene3D" id="2.130.10.10">
    <property type="entry name" value="YVTN repeat-like/Quinoprotein amine dehydrogenase"/>
    <property type="match status" value="1"/>
</dbReference>
<dbReference type="PANTHER" id="PTHR11219:SF69">
    <property type="entry name" value="TENEURIN-A"/>
    <property type="match status" value="1"/>
</dbReference>
<keyword evidence="3" id="KW-1015">Disulfide bond</keyword>
<name>A0ABT1GAL5_9GAMM</name>
<protein>
    <submittedName>
        <fullName evidence="8">RHS repeat-associated protein</fullName>
    </submittedName>
</protein>
<dbReference type="Pfam" id="PF25020">
    <property type="entry name" value="TTR_TEN1-4"/>
    <property type="match status" value="1"/>
</dbReference>
<feature type="domain" description="Bacterial Ig" evidence="5">
    <location>
        <begin position="587"/>
        <end position="645"/>
    </location>
</feature>
<dbReference type="Pfam" id="PF25023">
    <property type="entry name" value="TEN_YD-shell"/>
    <property type="match status" value="1"/>
</dbReference>
<comment type="caution">
    <text evidence="8">The sequence shown here is derived from an EMBL/GenBank/DDBJ whole genome shotgun (WGS) entry which is preliminary data.</text>
</comment>
<gene>
    <name evidence="8" type="ORF">J2T60_001318</name>
</gene>
<evidence type="ECO:0000313" key="8">
    <source>
        <dbReference type="EMBL" id="MCP1727353.1"/>
    </source>
</evidence>
<evidence type="ECO:0000256" key="2">
    <source>
        <dbReference type="ARBA" id="ARBA00022737"/>
    </source>
</evidence>
<feature type="domain" description="Teneurin-like YD-shell" evidence="7">
    <location>
        <begin position="1526"/>
        <end position="2376"/>
    </location>
</feature>
<dbReference type="InterPro" id="IPR056823">
    <property type="entry name" value="TEN-like_YD-shell"/>
</dbReference>
<dbReference type="InterPro" id="IPR008969">
    <property type="entry name" value="CarboxyPept-like_regulatory"/>
</dbReference>
<keyword evidence="1" id="KW-0245">EGF-like domain</keyword>
<feature type="domain" description="Teneurin TTR-like" evidence="6">
    <location>
        <begin position="693"/>
        <end position="778"/>
    </location>
</feature>
<evidence type="ECO:0000256" key="4">
    <source>
        <dbReference type="SAM" id="MobiDB-lite"/>
    </source>
</evidence>
<dbReference type="Gene3D" id="2.180.10.10">
    <property type="entry name" value="RHS repeat-associated core"/>
    <property type="match status" value="2"/>
</dbReference>
<dbReference type="Gene3D" id="2.60.40.10">
    <property type="entry name" value="Immunoglobulins"/>
    <property type="match status" value="3"/>
</dbReference>
<organism evidence="8 9">
    <name type="scientific">Natronospira proteinivora</name>
    <dbReference type="NCBI Taxonomy" id="1807133"/>
    <lineage>
        <taxon>Bacteria</taxon>
        <taxon>Pseudomonadati</taxon>
        <taxon>Pseudomonadota</taxon>
        <taxon>Gammaproteobacteria</taxon>
        <taxon>Natronospirales</taxon>
        <taxon>Natronospiraceae</taxon>
        <taxon>Natronospira</taxon>
    </lineage>
</organism>
<feature type="compositionally biased region" description="Basic and acidic residues" evidence="4">
    <location>
        <begin position="1799"/>
        <end position="1808"/>
    </location>
</feature>
<dbReference type="Proteomes" id="UP001523550">
    <property type="component" value="Unassembled WGS sequence"/>
</dbReference>
<dbReference type="InterPro" id="IPR015943">
    <property type="entry name" value="WD40/YVTN_repeat-like_dom_sf"/>
</dbReference>
<evidence type="ECO:0000256" key="1">
    <source>
        <dbReference type="ARBA" id="ARBA00022536"/>
    </source>
</evidence>
<accession>A0ABT1GAL5</accession>
<dbReference type="NCBIfam" id="TIGR03696">
    <property type="entry name" value="Rhs_assc_core"/>
    <property type="match status" value="1"/>
</dbReference>
<proteinExistence type="predicted"/>
<evidence type="ECO:0000259" key="7">
    <source>
        <dbReference type="Pfam" id="PF25023"/>
    </source>
</evidence>
<dbReference type="InterPro" id="IPR013783">
    <property type="entry name" value="Ig-like_fold"/>
</dbReference>
<dbReference type="SUPFAM" id="SSF63829">
    <property type="entry name" value="Calcium-dependent phosphotriesterase"/>
    <property type="match status" value="2"/>
</dbReference>
<feature type="region of interest" description="Disordered" evidence="4">
    <location>
        <begin position="1799"/>
        <end position="1818"/>
    </location>
</feature>
<dbReference type="EMBL" id="JALJYF010000001">
    <property type="protein sequence ID" value="MCP1727353.1"/>
    <property type="molecule type" value="Genomic_DNA"/>
</dbReference>
<sequence>MSSVSRWVVMAFVVVLLCLIVLTQITVSSADPEDPPSELGGIWGGFPRMLVEVSPVLGEVRNTDQDVGFIYRLTLDPDRRQLWLLNRTTLGSNEAMAPVNTADPESSELAVLLRSEHQALSADAEQDMAIVPDVWMDIRHVNGESIDRFRLEGAWAPGVQAMYVDRDHEALWLVGLLHVYRYTLDGDHVRTVPTGRLIRDSALDRERGRLWLAMGRELAAFDDAAEKTLSVSLDSANQARLVAYEPGQDRLRVVAGDQLRRYDVQGNLLASAGDNWFRQANFLAAADDGRIWVADHRRLRLYDVEGRERLLEEEPFSQWFGARIDNLTVDRLHGLIWLSNRNQLRAFNEQGDRVHSVTVEQGRFGAARLRDLVAYWDEHPPELTVIRPEDGAFTNTPLPVFELTYENHANDVDPDSLRFVMDGQPLEMDCDADSVAAQCVPIEPFDDGTYEIEISVANAAGARSEAVPVAFTIDTVPPAISLTQPGHNSWTNEPVITIAGSTDKLSDVLINGQLLELDEAFSFETEIQLAEGENEIQLRAEDLASNVTEKTVVVNLDTTPPGPVNPGLIHIVAPDGDGNVHIEGEPGSAEPGSTVLITNSRTGESVEAHVHDDGSFSADIPGQAGDRYEITVRDRAGNESETIEVDDGGDLPPDPSLVAPELDKTVPTPMHNAVSFLWEGANPIQRDVDPAVFEPHRIAVLRGRVLDWDGEPLAGAKIQILGKAHFGHTLSRSDGRFDLAVNGGGPVVVEYLKEGYLPLQRRLTPGWEDWAHADDIVLTPLDPKVTTIDMGPNAPQQVAAGQVVEDADGSRQATVVFPEGVTAEMELPDGTTQPLDSLDFRATEYTVGENGPAAMPGELPRQTAYTYAVELSVDQAIEAGAEHVRFSQPLAFYVDNFLDFPTGGYAPAGWYDREKAAWIPSDNGRVIELLATEGDQAVLDVSGDGEAATEEELAELGIDAKELGVLAARYAPGDSLWRTPIDHFTAWDINWNWIFPEPLLFPPELEDVIRRYEDDCTRKCGSIIEAENQAVIDQVSLGKEGVRLNYTSRRATGDYRTPRTVNLTVTGNSVDHDDLVSSYAYLRVAGQVFTQNVSLRTDQQVSFTWDGLDAYGRPVVGEAPAEVGVVYVYRLKYVIARQDRRRVFGAVREAGASMGGRDRSANTGEISKTEDLILQSPYQPLGSIGQWTLDGHHRLGMVDGVIETGDGRRFEQSASHLVVEPVMVNSVGEDIRRYEAGDPLGDEEEFTFADDGSILFGSRRYLVRLSPEGHLDRVSEYRFPSRIRGVAIGENGEYYISTSRLSGAGSSESARVYRISPDGDVERIAGGGNLRDEEVDALEARFGTTQDLYALSDGGLIFRSPSYTFRWFPDGRLTRIGGGFGMRAVGPDDRLYTGNHFGRVSRRTDNGESEIVAGGGSEERESGLPATDVRLGFGVSGIAPDEHGGFYLGGGAYIYYVDGDGILQYVAGSEEGSLDPSVGEQPAHSVRLSPDAIRLGPDGNVYFSSTSHPRALWRLRSNVPSADEGVLMVPDPDGREIYEFDTRGRHLSTLDGLTGEQTTAFEYDDDGRLIRVNRHRADDIVIDWLTDTDGVIRVGSVAHPFQLDEEGHITRLENTAEGDWDFSYSPGGLILAADRNDQLHYSRSYDSEGLLLETSDAREGGWSLENPIASDDRLQVSLVSAEDRRTVASAESRGGDKELRRILPWGGESLEVVREDRSRTRHHPDGTVVETTMDMDQRLGSGVERISRFSLTLPSGLEYQTEVERESIGPGEDWFDYDELRDRYQVNGRLFESSFYPEQRRHEHRTPAGRETVVTSDASGRPVATAFAGLTTELEWDDHGRIVSARTRSGEEERAITLEYQAMEDGGDHVTVQRPIGNPMESRLDEFGRVLWEDRGDGNRIHYDYDMAGNLARLEAPHGSVHRFEYDAGDLETGYLPPDLDGGEWATYYRYNLDRDLTRITRPDGKIIDLEYDDGGRLSAIQAPVGRYDYHYHAGTEQLSRVDAPAGIDLGLEYDGFLPVSESWDGPVSGTVSRSWDENLWMQALTIDGQTVDFGYDDDGLMTRAADMSIARELETGMVDEIALGETVEYWNYGPFQALSGLTTEALGESIFQVDYERDAMGRITSKTETTAEATRSWTYHYDEAGRLETVYRDGSVYASYQYDANGNRLSRTGPNGTETGSYDDQDRLLTYGARSYEYSRNGELQAWIEAGTRTEFDYDAFGNLRHVNLPGDVEIDYLIDGRNRRVGKQVNGELVQGFLYQDHLNPVAELDGDGNVVSYFIYATRPNVPDYMIRDGERYRIIADHLGSVRLVIHADTGEIVQRLDYDAFGRVLEDTNPGFQPFGFAGGIYDQHTGMVRFGARDYDPKTGRWTAKDPIRFYGDGPNLYGYVLNDSVNALDPEGLFSYTLNLFKREEHHVPVRDMEQMRAVQGGAGVMAAVSSAGAVGAVGAGGACAVAGTSKIVAGTQITLEAASILGPPKGVSIDDLVRYDELSRRERIERSVRVPRSRAQAIYEIFRNAP</sequence>
<evidence type="ECO:0000259" key="5">
    <source>
        <dbReference type="Pfam" id="PF17936"/>
    </source>
</evidence>
<dbReference type="PANTHER" id="PTHR11219">
    <property type="entry name" value="TENEURIN AND N-ACETYLGLUCOSAMINE-1-PHOSPHODIESTER ALPHA-N-ACETYLGLUCOSAMINIDASE"/>
    <property type="match status" value="1"/>
</dbReference>
<dbReference type="InterPro" id="IPR056820">
    <property type="entry name" value="TEN_TTR-like"/>
</dbReference>
<evidence type="ECO:0000313" key="9">
    <source>
        <dbReference type="Proteomes" id="UP001523550"/>
    </source>
</evidence>
<dbReference type="SUPFAM" id="SSF49464">
    <property type="entry name" value="Carboxypeptidase regulatory domain-like"/>
    <property type="match status" value="1"/>
</dbReference>
<dbReference type="InterPro" id="IPR051216">
    <property type="entry name" value="Teneurin"/>
</dbReference>